<evidence type="ECO:0000256" key="1">
    <source>
        <dbReference type="ARBA" id="ARBA00005098"/>
    </source>
</evidence>
<evidence type="ECO:0000256" key="6">
    <source>
        <dbReference type="ARBA" id="ARBA00022801"/>
    </source>
</evidence>
<evidence type="ECO:0000256" key="7">
    <source>
        <dbReference type="ARBA" id="ARBA00023211"/>
    </source>
</evidence>
<dbReference type="InterPro" id="IPR006035">
    <property type="entry name" value="Ureohydrolase"/>
</dbReference>
<comment type="similarity">
    <text evidence="9 10">Belongs to the arginase family.</text>
</comment>
<name>A0ABZ0ITE2_9BACT</name>
<dbReference type="GO" id="GO:0004053">
    <property type="term" value="F:arginase activity"/>
    <property type="evidence" value="ECO:0007669"/>
    <property type="project" value="UniProtKB-EC"/>
</dbReference>
<dbReference type="InterPro" id="IPR014033">
    <property type="entry name" value="Arginase"/>
</dbReference>
<sequence>MKEILLIEVKSELGAGTRGASLGIDAVKIASIDLQSDFFARYDSVNVRTDNSPLFTGFISPSAKYVNAIIGVEKRVCNAVCEALEFGQLPMVLAGDHSTAFGTIAGVKKAFPDKRLGVIWVDAHADLHTPYTTPSGNVHGMPLAMALGTDNRDVQTNEPPAEVAHIWEEIKKIGVEGPKLHPSDVVFISKRDTEAPEDYLAEKFGMRNYTTEEVRKYGPKKVAAMALEQLRECDMIYVSFDVDSLDPSVSVGTGTPVPGGLTVEEAKVINTELVKSPKVLCWEMVEINPTLDSENKMAEVAFEIMEATARSFEDSRMKPVLV</sequence>
<evidence type="ECO:0000256" key="8">
    <source>
        <dbReference type="NCBIfam" id="TIGR01229"/>
    </source>
</evidence>
<organism evidence="11 12">
    <name type="scientific">Imperialibacter roseus</name>
    <dbReference type="NCBI Taxonomy" id="1324217"/>
    <lineage>
        <taxon>Bacteria</taxon>
        <taxon>Pseudomonadati</taxon>
        <taxon>Bacteroidota</taxon>
        <taxon>Cytophagia</taxon>
        <taxon>Cytophagales</taxon>
        <taxon>Flammeovirgaceae</taxon>
        <taxon>Imperialibacter</taxon>
    </lineage>
</organism>
<evidence type="ECO:0000256" key="9">
    <source>
        <dbReference type="PROSITE-ProRule" id="PRU00742"/>
    </source>
</evidence>
<dbReference type="EC" id="3.5.3.1" evidence="2 8"/>
<dbReference type="Proteomes" id="UP001302349">
    <property type="component" value="Chromosome"/>
</dbReference>
<dbReference type="Pfam" id="PF00491">
    <property type="entry name" value="Arginase"/>
    <property type="match status" value="1"/>
</dbReference>
<keyword evidence="12" id="KW-1185">Reference proteome</keyword>
<evidence type="ECO:0000256" key="10">
    <source>
        <dbReference type="RuleBase" id="RU361159"/>
    </source>
</evidence>
<accession>A0ABZ0ITE2</accession>
<evidence type="ECO:0000313" key="11">
    <source>
        <dbReference type="EMBL" id="WOK08041.1"/>
    </source>
</evidence>
<protein>
    <recommendedName>
        <fullName evidence="3 8">Arginase</fullName>
        <ecNumber evidence="2 8">3.5.3.1</ecNumber>
    </recommendedName>
</protein>
<comment type="catalytic activity">
    <reaction evidence="10">
        <text>L-arginine + H2O = urea + L-ornithine</text>
        <dbReference type="Rhea" id="RHEA:20569"/>
        <dbReference type="ChEBI" id="CHEBI:15377"/>
        <dbReference type="ChEBI" id="CHEBI:16199"/>
        <dbReference type="ChEBI" id="CHEBI:32682"/>
        <dbReference type="ChEBI" id="CHEBI:46911"/>
        <dbReference type="EC" id="3.5.3.1"/>
    </reaction>
</comment>
<comment type="pathway">
    <text evidence="1">Nitrogen metabolism; urea cycle; L-ornithine and urea from L-arginine: step 1/1.</text>
</comment>
<comment type="cofactor">
    <cofactor evidence="10">
        <name>Mn(2+)</name>
        <dbReference type="ChEBI" id="CHEBI:29035"/>
    </cofactor>
    <text evidence="10">Binds 2 manganese ions per subunit.</text>
</comment>
<evidence type="ECO:0000256" key="5">
    <source>
        <dbReference type="ARBA" id="ARBA00022723"/>
    </source>
</evidence>
<gene>
    <name evidence="11" type="primary">rocF</name>
    <name evidence="11" type="ORF">RT717_05270</name>
</gene>
<dbReference type="Gene3D" id="3.40.800.10">
    <property type="entry name" value="Ureohydrolase domain"/>
    <property type="match status" value="1"/>
</dbReference>
<keyword evidence="4 10" id="KW-0056">Arginine metabolism</keyword>
<dbReference type="SUPFAM" id="SSF52768">
    <property type="entry name" value="Arginase/deacetylase"/>
    <property type="match status" value="1"/>
</dbReference>
<evidence type="ECO:0000256" key="4">
    <source>
        <dbReference type="ARBA" id="ARBA00022503"/>
    </source>
</evidence>
<evidence type="ECO:0000256" key="3">
    <source>
        <dbReference type="ARBA" id="ARBA00018123"/>
    </source>
</evidence>
<evidence type="ECO:0000256" key="2">
    <source>
        <dbReference type="ARBA" id="ARBA00012168"/>
    </source>
</evidence>
<dbReference type="EMBL" id="CP136051">
    <property type="protein sequence ID" value="WOK08041.1"/>
    <property type="molecule type" value="Genomic_DNA"/>
</dbReference>
<dbReference type="InterPro" id="IPR023696">
    <property type="entry name" value="Ureohydrolase_dom_sf"/>
</dbReference>
<keyword evidence="6 10" id="KW-0378">Hydrolase</keyword>
<proteinExistence type="inferred from homology"/>
<dbReference type="NCBIfam" id="TIGR01229">
    <property type="entry name" value="rocF_arginase"/>
    <property type="match status" value="1"/>
</dbReference>
<dbReference type="PANTHER" id="PTHR43782:SF3">
    <property type="entry name" value="ARGINASE"/>
    <property type="match status" value="1"/>
</dbReference>
<evidence type="ECO:0000313" key="12">
    <source>
        <dbReference type="Proteomes" id="UP001302349"/>
    </source>
</evidence>
<dbReference type="PROSITE" id="PS51409">
    <property type="entry name" value="ARGINASE_2"/>
    <property type="match status" value="1"/>
</dbReference>
<dbReference type="PRINTS" id="PR00116">
    <property type="entry name" value="ARGINASE"/>
</dbReference>
<reference evidence="11 12" key="1">
    <citation type="journal article" date="2023" name="Microbiol. Resour. Announc.">
        <title>Complete Genome Sequence of Imperialibacter roseus strain P4T.</title>
        <authorList>
            <person name="Tizabi D.R."/>
            <person name="Bachvaroff T."/>
            <person name="Hill R.T."/>
        </authorList>
    </citation>
    <scope>NUCLEOTIDE SEQUENCE [LARGE SCALE GENOMIC DNA]</scope>
    <source>
        <strain evidence="11 12">P4T</strain>
    </source>
</reference>
<keyword evidence="7 10" id="KW-0464">Manganese</keyword>
<dbReference type="RefSeq" id="WP_317490688.1">
    <property type="nucleotide sequence ID" value="NZ_CP136051.1"/>
</dbReference>
<keyword evidence="5 10" id="KW-0479">Metal-binding</keyword>
<dbReference type="PANTHER" id="PTHR43782">
    <property type="entry name" value="ARGINASE"/>
    <property type="match status" value="1"/>
</dbReference>
<dbReference type="CDD" id="cd09989">
    <property type="entry name" value="Arginase"/>
    <property type="match status" value="1"/>
</dbReference>